<protein>
    <recommendedName>
        <fullName evidence="8">PCI domain-containing protein</fullName>
    </recommendedName>
</protein>
<dbReference type="SMART" id="SM00088">
    <property type="entry name" value="PINT"/>
    <property type="match status" value="1"/>
</dbReference>
<keyword evidence="5" id="KW-0736">Signalosome</keyword>
<feature type="compositionally biased region" description="Polar residues" evidence="7">
    <location>
        <begin position="9"/>
        <end position="22"/>
    </location>
</feature>
<organism evidence="9 10">
    <name type="scientific">Scleroderma citrinum Foug A</name>
    <dbReference type="NCBI Taxonomy" id="1036808"/>
    <lineage>
        <taxon>Eukaryota</taxon>
        <taxon>Fungi</taxon>
        <taxon>Dikarya</taxon>
        <taxon>Basidiomycota</taxon>
        <taxon>Agaricomycotina</taxon>
        <taxon>Agaricomycetes</taxon>
        <taxon>Agaricomycetidae</taxon>
        <taxon>Boletales</taxon>
        <taxon>Sclerodermatineae</taxon>
        <taxon>Sclerodermataceae</taxon>
        <taxon>Scleroderma</taxon>
    </lineage>
</organism>
<evidence type="ECO:0000259" key="8">
    <source>
        <dbReference type="PROSITE" id="PS50250"/>
    </source>
</evidence>
<dbReference type="InParanoid" id="A0A0C2Z6S5"/>
<dbReference type="EMBL" id="KN822097">
    <property type="protein sequence ID" value="KIM57683.1"/>
    <property type="molecule type" value="Genomic_DNA"/>
</dbReference>
<gene>
    <name evidence="9" type="ORF">SCLCIDRAFT_16897</name>
</gene>
<evidence type="ECO:0000313" key="9">
    <source>
        <dbReference type="EMBL" id="KIM57683.1"/>
    </source>
</evidence>
<comment type="subcellular location">
    <subcellularLocation>
        <location evidence="2">Cytoplasm</location>
    </subcellularLocation>
    <subcellularLocation>
        <location evidence="1">Nucleus</location>
    </subcellularLocation>
</comment>
<keyword evidence="4" id="KW-0963">Cytoplasm</keyword>
<dbReference type="InterPro" id="IPR000717">
    <property type="entry name" value="PCI_dom"/>
</dbReference>
<name>A0A0C2Z6S5_9AGAM</name>
<dbReference type="Gene3D" id="1.25.40.570">
    <property type="match status" value="1"/>
</dbReference>
<dbReference type="Proteomes" id="UP000053989">
    <property type="component" value="Unassembled WGS sequence"/>
</dbReference>
<dbReference type="HOGENOM" id="CLU_022348_1_0_1"/>
<evidence type="ECO:0000256" key="4">
    <source>
        <dbReference type="ARBA" id="ARBA00022490"/>
    </source>
</evidence>
<dbReference type="InterPro" id="IPR036390">
    <property type="entry name" value="WH_DNA-bd_sf"/>
</dbReference>
<dbReference type="STRING" id="1036808.A0A0C2Z6S5"/>
<dbReference type="InterPro" id="IPR019585">
    <property type="entry name" value="Rpn7/CSN1"/>
</dbReference>
<dbReference type="PROSITE" id="PS50250">
    <property type="entry name" value="PCI"/>
    <property type="match status" value="1"/>
</dbReference>
<keyword evidence="6" id="KW-0539">Nucleus</keyword>
<dbReference type="FunCoup" id="A0A0C2Z6S5">
    <property type="interactions" value="562"/>
</dbReference>
<evidence type="ECO:0000256" key="7">
    <source>
        <dbReference type="SAM" id="MobiDB-lite"/>
    </source>
</evidence>
<comment type="similarity">
    <text evidence="3">Belongs to the CSN1 family.</text>
</comment>
<evidence type="ECO:0000256" key="5">
    <source>
        <dbReference type="ARBA" id="ARBA00022790"/>
    </source>
</evidence>
<accession>A0A0C2Z6S5</accession>
<reference evidence="10" key="2">
    <citation type="submission" date="2015-01" db="EMBL/GenBank/DDBJ databases">
        <title>Evolutionary Origins and Diversification of the Mycorrhizal Mutualists.</title>
        <authorList>
            <consortium name="DOE Joint Genome Institute"/>
            <consortium name="Mycorrhizal Genomics Consortium"/>
            <person name="Kohler A."/>
            <person name="Kuo A."/>
            <person name="Nagy L.G."/>
            <person name="Floudas D."/>
            <person name="Copeland A."/>
            <person name="Barry K.W."/>
            <person name="Cichocki N."/>
            <person name="Veneault-Fourrey C."/>
            <person name="LaButti K."/>
            <person name="Lindquist E.A."/>
            <person name="Lipzen A."/>
            <person name="Lundell T."/>
            <person name="Morin E."/>
            <person name="Murat C."/>
            <person name="Riley R."/>
            <person name="Ohm R."/>
            <person name="Sun H."/>
            <person name="Tunlid A."/>
            <person name="Henrissat B."/>
            <person name="Grigoriev I.V."/>
            <person name="Hibbett D.S."/>
            <person name="Martin F."/>
        </authorList>
    </citation>
    <scope>NUCLEOTIDE SEQUENCE [LARGE SCALE GENOMIC DNA]</scope>
    <source>
        <strain evidence="10">Foug A</strain>
    </source>
</reference>
<evidence type="ECO:0000256" key="1">
    <source>
        <dbReference type="ARBA" id="ARBA00004123"/>
    </source>
</evidence>
<sequence>MEIDLIDEQASQSLPQTQQKGRSAQPVDDDHPFDLDAYIASYNGRTTVERLVVIISTCPLIAQQALQHALAHISRLRDPSLVSSVISAYEAVASSPAGVAAGLSPVGYVVQVDVPWLEEVTKQNTAERTKLEVELKTYTNNMIKESIRMGHRDLGDFFRSTGEYGLALRHYTKSREFCSTSQHVLDMCLSVLELAIEQRNYAHIPSYVYKAEGALESVAATAVATAQGNNATAITPTQTQQQPFRAKPTSEREQVQTKLDFALALSHLGTGAYDKAATAFLKLGPADQLGDWIGKLVAPSDIAIYGTLCALASLSRSTVKSNTLVHTVFATYIEQEPYVRDLVQAYLSSDFKTVLELLARYSTRHYIDIHLASHVPELTRLIRNVAVILYFEPFETIRLDRMAAAFGWTVDDLEREVVGLIQGGRIMGRVDSQNKILVAKKTDHRAELFTHAMKTASQIQSMNRKLLLRMRLQQADLVVKDPKANRLQGLEAALGEIS</sequence>
<reference evidence="9 10" key="1">
    <citation type="submission" date="2014-04" db="EMBL/GenBank/DDBJ databases">
        <authorList>
            <consortium name="DOE Joint Genome Institute"/>
            <person name="Kuo A."/>
            <person name="Kohler A."/>
            <person name="Nagy L.G."/>
            <person name="Floudas D."/>
            <person name="Copeland A."/>
            <person name="Barry K.W."/>
            <person name="Cichocki N."/>
            <person name="Veneault-Fourrey C."/>
            <person name="LaButti K."/>
            <person name="Lindquist E.A."/>
            <person name="Lipzen A."/>
            <person name="Lundell T."/>
            <person name="Morin E."/>
            <person name="Murat C."/>
            <person name="Sun H."/>
            <person name="Tunlid A."/>
            <person name="Henrissat B."/>
            <person name="Grigoriev I.V."/>
            <person name="Hibbett D.S."/>
            <person name="Martin F."/>
            <person name="Nordberg H.P."/>
            <person name="Cantor M.N."/>
            <person name="Hua S.X."/>
        </authorList>
    </citation>
    <scope>NUCLEOTIDE SEQUENCE [LARGE SCALE GENOMIC DNA]</scope>
    <source>
        <strain evidence="9 10">Foug A</strain>
    </source>
</reference>
<evidence type="ECO:0000313" key="10">
    <source>
        <dbReference type="Proteomes" id="UP000053989"/>
    </source>
</evidence>
<evidence type="ECO:0000256" key="6">
    <source>
        <dbReference type="ARBA" id="ARBA00023242"/>
    </source>
</evidence>
<dbReference type="Pfam" id="PF10602">
    <property type="entry name" value="RPN7"/>
    <property type="match status" value="1"/>
</dbReference>
<keyword evidence="10" id="KW-1185">Reference proteome</keyword>
<proteinExistence type="inferred from homology"/>
<dbReference type="PANTHER" id="PTHR14145:SF2">
    <property type="entry name" value="COP9 SIGNALOSOME COMPLEX SUBUNIT 1"/>
    <property type="match status" value="1"/>
</dbReference>
<dbReference type="AlphaFoldDB" id="A0A0C2Z6S5"/>
<feature type="domain" description="PCI" evidence="8">
    <location>
        <begin position="272"/>
        <end position="444"/>
    </location>
</feature>
<dbReference type="PANTHER" id="PTHR14145">
    <property type="entry name" value="26S PROTESOME SUBUNIT 6"/>
    <property type="match status" value="1"/>
</dbReference>
<dbReference type="SUPFAM" id="SSF46785">
    <property type="entry name" value="Winged helix' DNA-binding domain"/>
    <property type="match status" value="1"/>
</dbReference>
<dbReference type="OrthoDB" id="422427at2759"/>
<dbReference type="Pfam" id="PF01399">
    <property type="entry name" value="PCI"/>
    <property type="match status" value="1"/>
</dbReference>
<dbReference type="GO" id="GO:0008180">
    <property type="term" value="C:COP9 signalosome"/>
    <property type="evidence" value="ECO:0007669"/>
    <property type="project" value="UniProtKB-KW"/>
</dbReference>
<evidence type="ECO:0000256" key="3">
    <source>
        <dbReference type="ARBA" id="ARBA00008793"/>
    </source>
</evidence>
<evidence type="ECO:0000256" key="2">
    <source>
        <dbReference type="ARBA" id="ARBA00004496"/>
    </source>
</evidence>
<dbReference type="GO" id="GO:0005737">
    <property type="term" value="C:cytoplasm"/>
    <property type="evidence" value="ECO:0007669"/>
    <property type="project" value="UniProtKB-SubCell"/>
</dbReference>
<feature type="region of interest" description="Disordered" evidence="7">
    <location>
        <begin position="1"/>
        <end position="30"/>
    </location>
</feature>
<dbReference type="InterPro" id="IPR045135">
    <property type="entry name" value="Rpn7_N"/>
</dbReference>